<dbReference type="GO" id="GO:0045892">
    <property type="term" value="P:negative regulation of DNA-templated transcription"/>
    <property type="evidence" value="ECO:0007669"/>
    <property type="project" value="InterPro"/>
</dbReference>
<sequence length="189" mass="21448">MSIENYKNKITEFYKSKRRMPTYVETMKLVGFKSKNAVFKLVNKLSDDGFLTKDKNGRLAPAKIYGELRLLGLVEAGFPSAAEEELADTMSLDEYLIPNKDSSYILKVKGDSMIDAGIHEGDMVIVERTNNPKEGEIVIAEIDGAWTMKYFRKKYGKPYLEAANKKYKPIFAENELKIAAVVKAVVRKY</sequence>
<evidence type="ECO:0000256" key="3">
    <source>
        <dbReference type="ARBA" id="ARBA00022705"/>
    </source>
</evidence>
<evidence type="ECO:0000256" key="12">
    <source>
        <dbReference type="RuleBase" id="RU003991"/>
    </source>
</evidence>
<protein>
    <submittedName>
        <fullName evidence="14">Repressor LexA</fullName>
    </submittedName>
</protein>
<dbReference type="GO" id="GO:0009432">
    <property type="term" value="P:SOS response"/>
    <property type="evidence" value="ECO:0007669"/>
    <property type="project" value="UniProtKB-KW"/>
</dbReference>
<dbReference type="CDD" id="cd06529">
    <property type="entry name" value="S24_LexA-like"/>
    <property type="match status" value="1"/>
</dbReference>
<dbReference type="PRINTS" id="PR00726">
    <property type="entry name" value="LEXASERPTASE"/>
</dbReference>
<evidence type="ECO:0000256" key="4">
    <source>
        <dbReference type="ARBA" id="ARBA00022763"/>
    </source>
</evidence>
<dbReference type="EMBL" id="MHRX01000022">
    <property type="protein sequence ID" value="OHA33827.1"/>
    <property type="molecule type" value="Genomic_DNA"/>
</dbReference>
<dbReference type="GO" id="GO:0006260">
    <property type="term" value="P:DNA replication"/>
    <property type="evidence" value="ECO:0007669"/>
    <property type="project" value="UniProtKB-KW"/>
</dbReference>
<name>A0A1G2NCL4_9BACT</name>
<dbReference type="STRING" id="1802319.A2928_03600"/>
<dbReference type="Proteomes" id="UP000176221">
    <property type="component" value="Unassembled WGS sequence"/>
</dbReference>
<evidence type="ECO:0000256" key="11">
    <source>
        <dbReference type="ARBA" id="ARBA00023236"/>
    </source>
</evidence>
<dbReference type="Gene3D" id="1.10.10.10">
    <property type="entry name" value="Winged helix-like DNA-binding domain superfamily/Winged helix DNA-binding domain"/>
    <property type="match status" value="1"/>
</dbReference>
<evidence type="ECO:0000256" key="5">
    <source>
        <dbReference type="ARBA" id="ARBA00022801"/>
    </source>
</evidence>
<dbReference type="PANTHER" id="PTHR33516:SF2">
    <property type="entry name" value="LEXA REPRESSOR-RELATED"/>
    <property type="match status" value="1"/>
</dbReference>
<comment type="caution">
    <text evidence="14">The sequence shown here is derived from an EMBL/GenBank/DDBJ whole genome shotgun (WGS) entry which is preliminary data.</text>
</comment>
<dbReference type="InterPro" id="IPR036390">
    <property type="entry name" value="WH_DNA-bd_sf"/>
</dbReference>
<keyword evidence="7" id="KW-0805">Transcription regulation</keyword>
<feature type="domain" description="Peptidase S24/S26A/S26B/S26C" evidence="13">
    <location>
        <begin position="70"/>
        <end position="182"/>
    </location>
</feature>
<dbReference type="NCBIfam" id="NF007621">
    <property type="entry name" value="PRK10276.1"/>
    <property type="match status" value="1"/>
</dbReference>
<dbReference type="Pfam" id="PF00717">
    <property type="entry name" value="Peptidase_S24"/>
    <property type="match status" value="1"/>
</dbReference>
<evidence type="ECO:0000256" key="9">
    <source>
        <dbReference type="ARBA" id="ARBA00023163"/>
    </source>
</evidence>
<evidence type="ECO:0000256" key="7">
    <source>
        <dbReference type="ARBA" id="ARBA00023015"/>
    </source>
</evidence>
<dbReference type="GO" id="GO:0003677">
    <property type="term" value="F:DNA binding"/>
    <property type="evidence" value="ECO:0007669"/>
    <property type="project" value="UniProtKB-KW"/>
</dbReference>
<evidence type="ECO:0000313" key="15">
    <source>
        <dbReference type="Proteomes" id="UP000176221"/>
    </source>
</evidence>
<dbReference type="NCBIfam" id="TIGR00498">
    <property type="entry name" value="lexA"/>
    <property type="match status" value="1"/>
</dbReference>
<evidence type="ECO:0000256" key="6">
    <source>
        <dbReference type="ARBA" id="ARBA00022813"/>
    </source>
</evidence>
<evidence type="ECO:0000256" key="1">
    <source>
        <dbReference type="ARBA" id="ARBA00007484"/>
    </source>
</evidence>
<dbReference type="InterPro" id="IPR015927">
    <property type="entry name" value="Peptidase_S24_S26A/B/C"/>
</dbReference>
<keyword evidence="4" id="KW-0227">DNA damage</keyword>
<dbReference type="GO" id="GO:0006281">
    <property type="term" value="P:DNA repair"/>
    <property type="evidence" value="ECO:0007669"/>
    <property type="project" value="UniProtKB-KW"/>
</dbReference>
<keyword evidence="2" id="KW-0678">Repressor</keyword>
<evidence type="ECO:0000256" key="8">
    <source>
        <dbReference type="ARBA" id="ARBA00023125"/>
    </source>
</evidence>
<comment type="similarity">
    <text evidence="1 12">Belongs to the peptidase S24 family.</text>
</comment>
<dbReference type="SUPFAM" id="SSF46785">
    <property type="entry name" value="Winged helix' DNA-binding domain"/>
    <property type="match status" value="1"/>
</dbReference>
<dbReference type="InterPro" id="IPR006200">
    <property type="entry name" value="LexA"/>
</dbReference>
<proteinExistence type="inferred from homology"/>
<dbReference type="AlphaFoldDB" id="A0A1G2NCL4"/>
<keyword evidence="10" id="KW-0234">DNA repair</keyword>
<accession>A0A1G2NCL4</accession>
<keyword evidence="9" id="KW-0804">Transcription</keyword>
<dbReference type="InterPro" id="IPR006197">
    <property type="entry name" value="Peptidase_S24_LexA"/>
</dbReference>
<dbReference type="PANTHER" id="PTHR33516">
    <property type="entry name" value="LEXA REPRESSOR"/>
    <property type="match status" value="1"/>
</dbReference>
<dbReference type="Gene3D" id="2.10.109.10">
    <property type="entry name" value="Umud Fragment, subunit A"/>
    <property type="match status" value="1"/>
</dbReference>
<keyword evidence="3" id="KW-0235">DNA replication</keyword>
<organism evidence="14 15">
    <name type="scientific">Candidatus Taylorbacteria bacterium RIFCSPLOWO2_01_FULL_45_15b</name>
    <dbReference type="NCBI Taxonomy" id="1802319"/>
    <lineage>
        <taxon>Bacteria</taxon>
        <taxon>Candidatus Tayloriibacteriota</taxon>
    </lineage>
</organism>
<keyword evidence="8" id="KW-0238">DNA-binding</keyword>
<keyword evidence="11" id="KW-0742">SOS response</keyword>
<dbReference type="InterPro" id="IPR050077">
    <property type="entry name" value="LexA_repressor"/>
</dbReference>
<evidence type="ECO:0000256" key="2">
    <source>
        <dbReference type="ARBA" id="ARBA00022491"/>
    </source>
</evidence>
<gene>
    <name evidence="14" type="ORF">A2928_03600</name>
</gene>
<dbReference type="GO" id="GO:0004252">
    <property type="term" value="F:serine-type endopeptidase activity"/>
    <property type="evidence" value="ECO:0007669"/>
    <property type="project" value="InterPro"/>
</dbReference>
<keyword evidence="6 12" id="KW-0068">Autocatalytic cleavage</keyword>
<keyword evidence="5 12" id="KW-0378">Hydrolase</keyword>
<dbReference type="InterPro" id="IPR039418">
    <property type="entry name" value="LexA-like"/>
</dbReference>
<evidence type="ECO:0000313" key="14">
    <source>
        <dbReference type="EMBL" id="OHA33827.1"/>
    </source>
</evidence>
<evidence type="ECO:0000256" key="10">
    <source>
        <dbReference type="ARBA" id="ARBA00023204"/>
    </source>
</evidence>
<evidence type="ECO:0000259" key="13">
    <source>
        <dbReference type="Pfam" id="PF00717"/>
    </source>
</evidence>
<dbReference type="InterPro" id="IPR036286">
    <property type="entry name" value="LexA/Signal_pep-like_sf"/>
</dbReference>
<dbReference type="InterPro" id="IPR036388">
    <property type="entry name" value="WH-like_DNA-bd_sf"/>
</dbReference>
<dbReference type="SUPFAM" id="SSF51306">
    <property type="entry name" value="LexA/Signal peptidase"/>
    <property type="match status" value="1"/>
</dbReference>
<reference evidence="14 15" key="1">
    <citation type="journal article" date="2016" name="Nat. Commun.">
        <title>Thousands of microbial genomes shed light on interconnected biogeochemical processes in an aquifer system.</title>
        <authorList>
            <person name="Anantharaman K."/>
            <person name="Brown C.T."/>
            <person name="Hug L.A."/>
            <person name="Sharon I."/>
            <person name="Castelle C.J."/>
            <person name="Probst A.J."/>
            <person name="Thomas B.C."/>
            <person name="Singh A."/>
            <person name="Wilkins M.J."/>
            <person name="Karaoz U."/>
            <person name="Brodie E.L."/>
            <person name="Williams K.H."/>
            <person name="Hubbard S.S."/>
            <person name="Banfield J.F."/>
        </authorList>
    </citation>
    <scope>NUCLEOTIDE SEQUENCE [LARGE SCALE GENOMIC DNA]</scope>
</reference>